<feature type="repeat" description="TPR" evidence="1">
    <location>
        <begin position="30"/>
        <end position="63"/>
    </location>
</feature>
<dbReference type="EMBL" id="JAIFTL010000329">
    <property type="protein sequence ID" value="KAG9320091.1"/>
    <property type="molecule type" value="Genomic_DNA"/>
</dbReference>
<dbReference type="PROSITE" id="PS50005">
    <property type="entry name" value="TPR"/>
    <property type="match status" value="1"/>
</dbReference>
<dbReference type="Pfam" id="PF13646">
    <property type="entry name" value="HEAT_2"/>
    <property type="match status" value="1"/>
</dbReference>
<reference evidence="4" key="1">
    <citation type="submission" date="2021-07" db="EMBL/GenBank/DDBJ databases">
        <title>Draft genome of Mortierella alpina, strain LL118, isolated from an aspen leaf litter sample.</title>
        <authorList>
            <person name="Yang S."/>
            <person name="Vinatzer B.A."/>
        </authorList>
    </citation>
    <scope>NUCLEOTIDE SEQUENCE</scope>
    <source>
        <strain evidence="4">LL118</strain>
    </source>
</reference>
<dbReference type="InterPro" id="IPR011989">
    <property type="entry name" value="ARM-like"/>
</dbReference>
<evidence type="ECO:0000259" key="3">
    <source>
        <dbReference type="PROSITE" id="PS50837"/>
    </source>
</evidence>
<dbReference type="Pfam" id="PF23238">
    <property type="entry name" value="DUF7068"/>
    <property type="match status" value="1"/>
</dbReference>
<dbReference type="InterPro" id="IPR019734">
    <property type="entry name" value="TPR_rpt"/>
</dbReference>
<dbReference type="InterPro" id="IPR016024">
    <property type="entry name" value="ARM-type_fold"/>
</dbReference>
<evidence type="ECO:0000313" key="4">
    <source>
        <dbReference type="EMBL" id="KAG9320091.1"/>
    </source>
</evidence>
<evidence type="ECO:0000313" key="5">
    <source>
        <dbReference type="Proteomes" id="UP000717515"/>
    </source>
</evidence>
<feature type="non-terminal residue" evidence="4">
    <location>
        <position position="1"/>
    </location>
</feature>
<organism evidence="4 5">
    <name type="scientific">Mortierella alpina</name>
    <name type="common">Oleaginous fungus</name>
    <name type="synonym">Mortierella renispora</name>
    <dbReference type="NCBI Taxonomy" id="64518"/>
    <lineage>
        <taxon>Eukaryota</taxon>
        <taxon>Fungi</taxon>
        <taxon>Fungi incertae sedis</taxon>
        <taxon>Mucoromycota</taxon>
        <taxon>Mortierellomycotina</taxon>
        <taxon>Mortierellomycetes</taxon>
        <taxon>Mortierellales</taxon>
        <taxon>Mortierellaceae</taxon>
        <taxon>Mortierella</taxon>
    </lineage>
</organism>
<dbReference type="Gene3D" id="1.25.10.10">
    <property type="entry name" value="Leucine-rich Repeat Variant"/>
    <property type="match status" value="1"/>
</dbReference>
<dbReference type="InterPro" id="IPR027417">
    <property type="entry name" value="P-loop_NTPase"/>
</dbReference>
<dbReference type="Proteomes" id="UP000717515">
    <property type="component" value="Unassembled WGS sequence"/>
</dbReference>
<dbReference type="InterPro" id="IPR004155">
    <property type="entry name" value="PBS_lyase_HEAT"/>
</dbReference>
<dbReference type="SUPFAM" id="SSF48371">
    <property type="entry name" value="ARM repeat"/>
    <property type="match status" value="2"/>
</dbReference>
<feature type="domain" description="NACHT" evidence="3">
    <location>
        <begin position="676"/>
        <end position="803"/>
    </location>
</feature>
<gene>
    <name evidence="4" type="ORF">KVV02_003903</name>
</gene>
<dbReference type="PANTHER" id="PTHR46312:SF2">
    <property type="entry name" value="NUCLEOTIDE-BINDING OLIGOMERIZATION DOMAIN-CONTAINING PROTEIN 2-LIKE"/>
    <property type="match status" value="1"/>
</dbReference>
<protein>
    <recommendedName>
        <fullName evidence="3">NACHT domain-containing protein</fullName>
    </recommendedName>
</protein>
<evidence type="ECO:0000256" key="1">
    <source>
        <dbReference type="PROSITE-ProRule" id="PRU00339"/>
    </source>
</evidence>
<proteinExistence type="predicted"/>
<dbReference type="InterPro" id="IPR056251">
    <property type="entry name" value="Arm_rpt_dom"/>
</dbReference>
<accession>A0A9P8CVL0</accession>
<dbReference type="SMART" id="SM00567">
    <property type="entry name" value="EZ_HEAT"/>
    <property type="match status" value="2"/>
</dbReference>
<dbReference type="PROSITE" id="PS50837">
    <property type="entry name" value="NACHT"/>
    <property type="match status" value="1"/>
</dbReference>
<feature type="region of interest" description="Disordered" evidence="2">
    <location>
        <begin position="1"/>
        <end position="22"/>
    </location>
</feature>
<dbReference type="Pfam" id="PF23948">
    <property type="entry name" value="ARM_5"/>
    <property type="match status" value="1"/>
</dbReference>
<sequence length="1302" mass="144194">MNSSSTAHKGSGTPASGRISNVADRKLQQCLEAIKKGDEYRDRGDFDKAKAKYEKAAKVYPSEAHDRLAILPLCKASMEGSDPDRLIPVGWRARAHNAKETFKQVWKHPSSTPTQQQSFFPRPALSTQSTQSTVASLAISDSQSIAMSVSTCMTTSISGSPSTVGTPSTSASEPSVIAFGTVSDVCSLTAAYKSADEGEREIFEQQIYDIIKEFGQRQVTFDTVQELVVLADIQHRDIFLHIVTEILRVLRDMPLLSDIALQGLAVILNLFPDDIDMGSMQGAFVEMLASLQKRLRGIRTVNNDLQLVPLLSALNALFDAMVRRGVFGLDREGVYNDLRTHLTGLTSHSNVMVCFQSLYAKQALAIIGNDESLPMSVFRRGKLAFVLAGNVSSVATKFDLASAESAYQNIKEIFDFSIQDRWYQGLIYVDYLVGQRSWWQLEDFVLHSKFHSDVCFQLGVVLRLGQIAVVQMDVAVRDGAIKFLTALGENPLPLVPEMVQSTLRRLETLKSSTGGTKDDVAAQKTYEGDLRPVWDPAWLAAPKGILYKAVQDRDRHDATMNTMPTTLDTILQAVVIPTPILKDVHCALKNYYEQDLVILRVSGDVLPLETCFVNLAIVEAPAQREKDKQDLKEQAAVFHRIPSSEAVELVDMQKPIPLEELFNKRKLRDGKEDFPKVILVQGRAGVGKTTLCKKLVHAHQTGLWRDRFDTVLWLPLRQIRAFKSRTLEGLFREKFFTQGLDQEDGALAHELAVSAQRGRVLFVLDGLDEIAKDTRSDDGLALKTFLKTLLAQQHVVITSRPSGVDRSLLPTIDLELETVGFSQQNVSDFLTKVLEPEAVKTVQDFIQRTPLMQGLVNIPVQLDVICFSWDSLPTDGPAITMTGLYQLMVRKLWCKDALRLRKSADGETLTQEHISQLEPQEIDDLMVTEMQHLGYLAFKGLTNDHQIEFDEKALLSAFRDLKKYRTTVNNRQLPPQLLEMMKQTSFLHTADADLDASKNGSQQAWYFLHLTFQEYFAATWVAQHFQQPISTGMREYFAATRSVQALQKPLPAGIMTVEQAKAFVQEHKYNPRYEIMWWMVAGLLEGEALEGFFNLLQAAPRDLIGSRHLQMLASCLNEARARLNPTAVTALDAALLKWLHNEMKPRRGAFKISSFGSQSSFPEALLVQSLDMRSSSKAIIVDTLGARSTLSNAAIQSLIGALKDEDASVRNSAASALGKQSTLSEAAIQPLIGALNHECASVRNSVAKALGKQSTLSEAAIQSLIGALKDEDADVGFLAALALGKQPTLSEAAIQSLIGALK</sequence>
<dbReference type="Gene3D" id="3.40.50.300">
    <property type="entry name" value="P-loop containing nucleotide triphosphate hydrolases"/>
    <property type="match status" value="1"/>
</dbReference>
<dbReference type="SUPFAM" id="SSF52540">
    <property type="entry name" value="P-loop containing nucleoside triphosphate hydrolases"/>
    <property type="match status" value="1"/>
</dbReference>
<name>A0A9P8CVL0_MORAP</name>
<dbReference type="PANTHER" id="PTHR46312">
    <property type="entry name" value="NACHT DOMAIN-CONTAINING PROTEIN"/>
    <property type="match status" value="1"/>
</dbReference>
<keyword evidence="1" id="KW-0802">TPR repeat</keyword>
<dbReference type="InterPro" id="IPR007111">
    <property type="entry name" value="NACHT_NTPase"/>
</dbReference>
<evidence type="ECO:0000256" key="2">
    <source>
        <dbReference type="SAM" id="MobiDB-lite"/>
    </source>
</evidence>
<dbReference type="InterPro" id="IPR055496">
    <property type="entry name" value="DUF7068"/>
</dbReference>
<dbReference type="Pfam" id="PF05729">
    <property type="entry name" value="NACHT"/>
    <property type="match status" value="1"/>
</dbReference>
<comment type="caution">
    <text evidence="4">The sequence shown here is derived from an EMBL/GenBank/DDBJ whole genome shotgun (WGS) entry which is preliminary data.</text>
</comment>